<keyword evidence="3" id="KW-1185">Reference proteome</keyword>
<name>B8EKK0_METSB</name>
<evidence type="ECO:0000313" key="3">
    <source>
        <dbReference type="Proteomes" id="UP000002257"/>
    </source>
</evidence>
<feature type="signal peptide" evidence="1">
    <location>
        <begin position="1"/>
        <end position="23"/>
    </location>
</feature>
<evidence type="ECO:0000313" key="2">
    <source>
        <dbReference type="EMBL" id="ACK51370.1"/>
    </source>
</evidence>
<dbReference type="EMBL" id="CP001280">
    <property type="protein sequence ID" value="ACK51370.1"/>
    <property type="molecule type" value="Genomic_DNA"/>
</dbReference>
<feature type="chain" id="PRO_5002871026" description="Cysteine rich repeat-containing protein" evidence="1">
    <location>
        <begin position="24"/>
        <end position="85"/>
    </location>
</feature>
<evidence type="ECO:0000256" key="1">
    <source>
        <dbReference type="SAM" id="SignalP"/>
    </source>
</evidence>
<dbReference type="STRING" id="395965.Msil_2441"/>
<protein>
    <recommendedName>
        <fullName evidence="4">Cysteine rich repeat-containing protein</fullName>
    </recommendedName>
</protein>
<dbReference type="OrthoDB" id="7998990at2"/>
<dbReference type="AlphaFoldDB" id="B8EKK0"/>
<gene>
    <name evidence="2" type="ordered locus">Msil_2441</name>
</gene>
<keyword evidence="1" id="KW-0732">Signal</keyword>
<evidence type="ECO:0008006" key="4">
    <source>
        <dbReference type="Google" id="ProtNLM"/>
    </source>
</evidence>
<dbReference type="KEGG" id="msl:Msil_2441"/>
<organism evidence="2 3">
    <name type="scientific">Methylocella silvestris (strain DSM 15510 / CIP 108128 / LMG 27833 / NCIMB 13906 / BL2)</name>
    <dbReference type="NCBI Taxonomy" id="395965"/>
    <lineage>
        <taxon>Bacteria</taxon>
        <taxon>Pseudomonadati</taxon>
        <taxon>Pseudomonadota</taxon>
        <taxon>Alphaproteobacteria</taxon>
        <taxon>Hyphomicrobiales</taxon>
        <taxon>Beijerinckiaceae</taxon>
        <taxon>Methylocella</taxon>
    </lineage>
</organism>
<reference evidence="2 3" key="1">
    <citation type="journal article" date="2010" name="J. Bacteriol.">
        <title>Complete genome sequence of the aerobic facultative methanotroph Methylocella silvestris BL2.</title>
        <authorList>
            <person name="Chen Y."/>
            <person name="Crombie A."/>
            <person name="Rahman M.T."/>
            <person name="Dedysh S.N."/>
            <person name="Liesack W."/>
            <person name="Stott M.B."/>
            <person name="Alam M."/>
            <person name="Theisen A.R."/>
            <person name="Murrell J.C."/>
            <person name="Dunfield P.F."/>
        </authorList>
    </citation>
    <scope>NUCLEOTIDE SEQUENCE [LARGE SCALE GENOMIC DNA]</scope>
    <source>
        <strain evidence="3">DSM 15510 / CIP 108128 / LMG 27833 / NCIMB 13906 / BL2</strain>
    </source>
</reference>
<dbReference type="HOGENOM" id="CLU_145244_4_1_5"/>
<proteinExistence type="predicted"/>
<sequence length="85" mass="8892">MARSARAIFAAALLALSGGAALAQGFEGTAEEREACTPDALSICSSAIPDPTKVKECLVQHVSELSPGCKEVFEQRGKAESERAR</sequence>
<accession>B8EKK0</accession>
<dbReference type="Proteomes" id="UP000002257">
    <property type="component" value="Chromosome"/>
</dbReference>